<dbReference type="PROSITE" id="PS50110">
    <property type="entry name" value="RESPONSE_REGULATORY"/>
    <property type="match status" value="1"/>
</dbReference>
<proteinExistence type="predicted"/>
<evidence type="ECO:0000313" key="6">
    <source>
        <dbReference type="EMBL" id="CUU57366.1"/>
    </source>
</evidence>
<keyword evidence="1" id="KW-0805">Transcription regulation</keyword>
<dbReference type="Pfam" id="PF00072">
    <property type="entry name" value="Response_reg"/>
    <property type="match status" value="1"/>
</dbReference>
<evidence type="ECO:0000256" key="2">
    <source>
        <dbReference type="ARBA" id="ARBA00023125"/>
    </source>
</evidence>
<evidence type="ECO:0000259" key="5">
    <source>
        <dbReference type="PROSITE" id="PS50110"/>
    </source>
</evidence>
<dbReference type="SUPFAM" id="SSF52172">
    <property type="entry name" value="CheY-like"/>
    <property type="match status" value="1"/>
</dbReference>
<evidence type="ECO:0000256" key="1">
    <source>
        <dbReference type="ARBA" id="ARBA00023015"/>
    </source>
</evidence>
<organism evidence="6 7">
    <name type="scientific">Parafrankia irregularis</name>
    <dbReference type="NCBI Taxonomy" id="795642"/>
    <lineage>
        <taxon>Bacteria</taxon>
        <taxon>Bacillati</taxon>
        <taxon>Actinomycetota</taxon>
        <taxon>Actinomycetes</taxon>
        <taxon>Frankiales</taxon>
        <taxon>Frankiaceae</taxon>
        <taxon>Parafrankia</taxon>
    </lineage>
</organism>
<dbReference type="EMBL" id="FAOZ01000012">
    <property type="protein sequence ID" value="CUU57366.1"/>
    <property type="molecule type" value="Genomic_DNA"/>
</dbReference>
<dbReference type="InterPro" id="IPR001789">
    <property type="entry name" value="Sig_transdc_resp-reg_receiver"/>
</dbReference>
<sequence>MNGEGGAVAVLVVDDQDLFRGITCALVGMVPGWRVVAEAASGEEGVILVQRIRPAVVLMDVYLPGINGIEATRRIVAGNPTVNVLLMSSYAADDLPPGTDDCGAAGYIRKDELTPAILLELLRR</sequence>
<reference evidence="7" key="1">
    <citation type="submission" date="2015-11" db="EMBL/GenBank/DDBJ databases">
        <authorList>
            <person name="Varghese N."/>
        </authorList>
    </citation>
    <scope>NUCLEOTIDE SEQUENCE [LARGE SCALE GENOMIC DNA]</scope>
    <source>
        <strain evidence="7">DSM 45899</strain>
    </source>
</reference>
<dbReference type="CDD" id="cd17535">
    <property type="entry name" value="REC_NarL-like"/>
    <property type="match status" value="1"/>
</dbReference>
<dbReference type="InterPro" id="IPR058245">
    <property type="entry name" value="NreC/VraR/RcsB-like_REC"/>
</dbReference>
<evidence type="ECO:0000256" key="3">
    <source>
        <dbReference type="ARBA" id="ARBA00023163"/>
    </source>
</evidence>
<dbReference type="SMART" id="SM00448">
    <property type="entry name" value="REC"/>
    <property type="match status" value="1"/>
</dbReference>
<keyword evidence="3" id="KW-0804">Transcription</keyword>
<accession>A0A0S4QSG9</accession>
<keyword evidence="2" id="KW-0238">DNA-binding</keyword>
<dbReference type="PANTHER" id="PTHR43214:SF24">
    <property type="entry name" value="TRANSCRIPTIONAL REGULATORY PROTEIN NARL-RELATED"/>
    <property type="match status" value="1"/>
</dbReference>
<evidence type="ECO:0000256" key="4">
    <source>
        <dbReference type="PROSITE-ProRule" id="PRU00169"/>
    </source>
</evidence>
<dbReference type="Gene3D" id="3.40.50.2300">
    <property type="match status" value="1"/>
</dbReference>
<keyword evidence="4" id="KW-0597">Phosphoprotein</keyword>
<dbReference type="Proteomes" id="UP000198802">
    <property type="component" value="Unassembled WGS sequence"/>
</dbReference>
<dbReference type="InterPro" id="IPR011006">
    <property type="entry name" value="CheY-like_superfamily"/>
</dbReference>
<dbReference type="GO" id="GO:0003677">
    <property type="term" value="F:DNA binding"/>
    <property type="evidence" value="ECO:0007669"/>
    <property type="project" value="UniProtKB-KW"/>
</dbReference>
<feature type="modified residue" description="4-aspartylphosphate" evidence="4">
    <location>
        <position position="60"/>
    </location>
</feature>
<keyword evidence="7" id="KW-1185">Reference proteome</keyword>
<dbReference type="InterPro" id="IPR039420">
    <property type="entry name" value="WalR-like"/>
</dbReference>
<dbReference type="AlphaFoldDB" id="A0A0S4QSG9"/>
<gene>
    <name evidence="6" type="ORF">Ga0074812_11226</name>
</gene>
<feature type="domain" description="Response regulatory" evidence="5">
    <location>
        <begin position="9"/>
        <end position="124"/>
    </location>
</feature>
<name>A0A0S4QSG9_9ACTN</name>
<dbReference type="GO" id="GO:0000160">
    <property type="term" value="P:phosphorelay signal transduction system"/>
    <property type="evidence" value="ECO:0007669"/>
    <property type="project" value="InterPro"/>
</dbReference>
<evidence type="ECO:0000313" key="7">
    <source>
        <dbReference type="Proteomes" id="UP000198802"/>
    </source>
</evidence>
<dbReference type="PANTHER" id="PTHR43214">
    <property type="entry name" value="TWO-COMPONENT RESPONSE REGULATOR"/>
    <property type="match status" value="1"/>
</dbReference>
<protein>
    <submittedName>
        <fullName evidence="6">Response regulator receiver domain-containing protein</fullName>
    </submittedName>
</protein>